<evidence type="ECO:0000256" key="1">
    <source>
        <dbReference type="PROSITE-ProRule" id="PRU00047"/>
    </source>
</evidence>
<dbReference type="PANTHER" id="PTHR24258">
    <property type="entry name" value="SERINE PROTEASE-RELATED"/>
    <property type="match status" value="1"/>
</dbReference>
<evidence type="ECO:0000313" key="5">
    <source>
        <dbReference type="Proteomes" id="UP000054498"/>
    </source>
</evidence>
<evidence type="ECO:0000256" key="2">
    <source>
        <dbReference type="SAM" id="MobiDB-lite"/>
    </source>
</evidence>
<dbReference type="STRING" id="145388.A0A0D2MUD4"/>
<dbReference type="InterPro" id="IPR001878">
    <property type="entry name" value="Znf_CCHC"/>
</dbReference>
<sequence length="376" mass="42206">MARHSKATRRRTPAGPSQVTKSDAVLEIGCSAGVCTSLLARHAGRVVGVDNSPQLIREAQERNPEVHFELVDVLQSPGNLERAGAGCGVVFVDIGGNRQLAALVALLPWVQERLRPRLLVVKSEALAAAAEKWLAMEQQEQQEQRQQEQQPGQQAEQQPEQQLEQQPEQQQQQQQEQEQEQEQQQQQEQQQPHRQPQDRQEEQVQDQQQEQQQEQQPEEQQKQHQEQRQQVQKDCPRESTNAAADAEAACASSGPGCSSSSNSSRGMDAAGPPPLCPPRIPGTLRDPSGWWRQLQARCSDRPEAVANNPLFYKAKAKGFRGVHPMRFPDRRLPGGARICRPFNYAVCREGAGRCEYDHDHCHHCLQAGHRARECTL</sequence>
<feature type="compositionally biased region" description="Pro residues" evidence="2">
    <location>
        <begin position="271"/>
        <end position="280"/>
    </location>
</feature>
<accession>A0A0D2MUD4</accession>
<dbReference type="RefSeq" id="XP_013905159.1">
    <property type="nucleotide sequence ID" value="XM_014049705.1"/>
</dbReference>
<feature type="region of interest" description="Disordered" evidence="2">
    <location>
        <begin position="139"/>
        <end position="281"/>
    </location>
</feature>
<gene>
    <name evidence="4" type="ORF">MNEG_1825</name>
</gene>
<dbReference type="InterPro" id="IPR029063">
    <property type="entry name" value="SAM-dependent_MTases_sf"/>
</dbReference>
<dbReference type="Gene3D" id="3.40.50.150">
    <property type="entry name" value="Vaccinia Virus protein VP39"/>
    <property type="match status" value="1"/>
</dbReference>
<keyword evidence="5" id="KW-1185">Reference proteome</keyword>
<evidence type="ECO:0000259" key="3">
    <source>
        <dbReference type="PROSITE" id="PS50158"/>
    </source>
</evidence>
<dbReference type="GO" id="GO:0008270">
    <property type="term" value="F:zinc ion binding"/>
    <property type="evidence" value="ECO:0007669"/>
    <property type="project" value="UniProtKB-KW"/>
</dbReference>
<name>A0A0D2MUD4_9CHLO</name>
<dbReference type="InterPro" id="IPR041698">
    <property type="entry name" value="Methyltransf_25"/>
</dbReference>
<dbReference type="CDD" id="cd02440">
    <property type="entry name" value="AdoMet_MTases"/>
    <property type="match status" value="1"/>
</dbReference>
<dbReference type="KEGG" id="mng:MNEG_1825"/>
<dbReference type="Proteomes" id="UP000054498">
    <property type="component" value="Unassembled WGS sequence"/>
</dbReference>
<reference evidence="4 5" key="1">
    <citation type="journal article" date="2013" name="BMC Genomics">
        <title>Reconstruction of the lipid metabolism for the microalga Monoraphidium neglectum from its genome sequence reveals characteristics suitable for biofuel production.</title>
        <authorList>
            <person name="Bogen C."/>
            <person name="Al-Dilaimi A."/>
            <person name="Albersmeier A."/>
            <person name="Wichmann J."/>
            <person name="Grundmann M."/>
            <person name="Rupp O."/>
            <person name="Lauersen K.J."/>
            <person name="Blifernez-Klassen O."/>
            <person name="Kalinowski J."/>
            <person name="Goesmann A."/>
            <person name="Mussgnug J.H."/>
            <person name="Kruse O."/>
        </authorList>
    </citation>
    <scope>NUCLEOTIDE SEQUENCE [LARGE SCALE GENOMIC DNA]</scope>
    <source>
        <strain evidence="4 5">SAG 48.87</strain>
    </source>
</reference>
<evidence type="ECO:0000313" key="4">
    <source>
        <dbReference type="EMBL" id="KIZ06140.1"/>
    </source>
</evidence>
<dbReference type="AlphaFoldDB" id="A0A0D2MUD4"/>
<dbReference type="PROSITE" id="PS50158">
    <property type="entry name" value="ZF_CCHC"/>
    <property type="match status" value="1"/>
</dbReference>
<keyword evidence="1" id="KW-0863">Zinc-finger</keyword>
<protein>
    <recommendedName>
        <fullName evidence="3">CCHC-type domain-containing protein</fullName>
    </recommendedName>
</protein>
<keyword evidence="1" id="KW-0862">Zinc</keyword>
<keyword evidence="1" id="KW-0479">Metal-binding</keyword>
<dbReference type="GeneID" id="25734703"/>
<organism evidence="4 5">
    <name type="scientific">Monoraphidium neglectum</name>
    <dbReference type="NCBI Taxonomy" id="145388"/>
    <lineage>
        <taxon>Eukaryota</taxon>
        <taxon>Viridiplantae</taxon>
        <taxon>Chlorophyta</taxon>
        <taxon>core chlorophytes</taxon>
        <taxon>Chlorophyceae</taxon>
        <taxon>CS clade</taxon>
        <taxon>Sphaeropleales</taxon>
        <taxon>Selenastraceae</taxon>
        <taxon>Monoraphidium</taxon>
    </lineage>
</organism>
<dbReference type="EMBL" id="KK100410">
    <property type="protein sequence ID" value="KIZ06140.1"/>
    <property type="molecule type" value="Genomic_DNA"/>
</dbReference>
<dbReference type="Pfam" id="PF13649">
    <property type="entry name" value="Methyltransf_25"/>
    <property type="match status" value="1"/>
</dbReference>
<dbReference type="GO" id="GO:0003676">
    <property type="term" value="F:nucleic acid binding"/>
    <property type="evidence" value="ECO:0007669"/>
    <property type="project" value="InterPro"/>
</dbReference>
<feature type="domain" description="CCHC-type" evidence="3">
    <location>
        <begin position="361"/>
        <end position="374"/>
    </location>
</feature>
<feature type="compositionally biased region" description="Low complexity" evidence="2">
    <location>
        <begin position="242"/>
        <end position="270"/>
    </location>
</feature>
<feature type="compositionally biased region" description="Basic residues" evidence="2">
    <location>
        <begin position="1"/>
        <end position="12"/>
    </location>
</feature>
<feature type="compositionally biased region" description="Low complexity" evidence="2">
    <location>
        <begin position="205"/>
        <end position="215"/>
    </location>
</feature>
<feature type="region of interest" description="Disordered" evidence="2">
    <location>
        <begin position="1"/>
        <end position="20"/>
    </location>
</feature>
<dbReference type="PANTHER" id="PTHR24258:SF116">
    <property type="entry name" value="FI16631P1-RELATED"/>
    <property type="match status" value="1"/>
</dbReference>
<dbReference type="OrthoDB" id="548203at2759"/>
<proteinExistence type="predicted"/>
<feature type="compositionally biased region" description="Low complexity" evidence="2">
    <location>
        <begin position="147"/>
        <end position="194"/>
    </location>
</feature>
<dbReference type="SUPFAM" id="SSF53335">
    <property type="entry name" value="S-adenosyl-L-methionine-dependent methyltransferases"/>
    <property type="match status" value="1"/>
</dbReference>